<evidence type="ECO:0000313" key="1">
    <source>
        <dbReference type="EMBL" id="DAF62939.1"/>
    </source>
</evidence>
<accession>A0A8S5TIS4</accession>
<proteinExistence type="predicted"/>
<sequence>MPIPESKRRNNDIYNAKCDRISARPIKPIGNAIRAAAKAAGQSVQAYVLQACSERMTREGQPLTLDVPIEAPNDNHEPENSL</sequence>
<name>A0A8S5TIS4_9CAUD</name>
<dbReference type="EMBL" id="BK032830">
    <property type="protein sequence ID" value="DAF62939.1"/>
    <property type="molecule type" value="Genomic_DNA"/>
</dbReference>
<protein>
    <recommendedName>
        <fullName evidence="2">DUF1778 domain-containing protein</fullName>
    </recommendedName>
</protein>
<evidence type="ECO:0008006" key="2">
    <source>
        <dbReference type="Google" id="ProtNLM"/>
    </source>
</evidence>
<reference evidence="1" key="1">
    <citation type="journal article" date="2021" name="Proc. Natl. Acad. Sci. U.S.A.">
        <title>A Catalog of Tens of Thousands of Viruses from Human Metagenomes Reveals Hidden Associations with Chronic Diseases.</title>
        <authorList>
            <person name="Tisza M.J."/>
            <person name="Buck C.B."/>
        </authorList>
    </citation>
    <scope>NUCLEOTIDE SEQUENCE</scope>
    <source>
        <strain evidence="1">Ctu3532</strain>
    </source>
</reference>
<organism evidence="1">
    <name type="scientific">Caudovirales sp. ctu3532</name>
    <dbReference type="NCBI Taxonomy" id="2827639"/>
    <lineage>
        <taxon>Viruses</taxon>
        <taxon>Duplodnaviria</taxon>
        <taxon>Heunggongvirae</taxon>
        <taxon>Uroviricota</taxon>
        <taxon>Caudoviricetes</taxon>
    </lineage>
</organism>